<proteinExistence type="predicted"/>
<dbReference type="PANTHER" id="PTHR37305:SF1">
    <property type="entry name" value="MEMBRANE PROTEIN"/>
    <property type="match status" value="1"/>
</dbReference>
<reference evidence="2 3" key="1">
    <citation type="submission" date="2023-07" db="EMBL/GenBank/DDBJ databases">
        <title>Genomic Encyclopedia of Type Strains, Phase IV (KMG-IV): sequencing the most valuable type-strain genomes for metagenomic binning, comparative biology and taxonomic classification.</title>
        <authorList>
            <person name="Goeker M."/>
        </authorList>
    </citation>
    <scope>NUCLEOTIDE SEQUENCE [LARGE SCALE GENOMIC DNA]</scope>
    <source>
        <strain evidence="2 3">DSM 23494</strain>
    </source>
</reference>
<evidence type="ECO:0000313" key="2">
    <source>
        <dbReference type="EMBL" id="MDQ0268525.1"/>
    </source>
</evidence>
<dbReference type="RefSeq" id="WP_307471343.1">
    <property type="nucleotide sequence ID" value="NZ_JAUSUB010000001.1"/>
</dbReference>
<keyword evidence="1" id="KW-0472">Membrane</keyword>
<evidence type="ECO:0000256" key="1">
    <source>
        <dbReference type="SAM" id="Phobius"/>
    </source>
</evidence>
<keyword evidence="3" id="KW-1185">Reference proteome</keyword>
<feature type="transmembrane region" description="Helical" evidence="1">
    <location>
        <begin position="755"/>
        <end position="772"/>
    </location>
</feature>
<feature type="transmembrane region" description="Helical" evidence="1">
    <location>
        <begin position="807"/>
        <end position="832"/>
    </location>
</feature>
<feature type="transmembrane region" description="Helical" evidence="1">
    <location>
        <begin position="275"/>
        <end position="294"/>
    </location>
</feature>
<comment type="caution">
    <text evidence="2">The sequence shown here is derived from an EMBL/GenBank/DDBJ whole genome shotgun (WGS) entry which is preliminary data.</text>
</comment>
<dbReference type="PANTHER" id="PTHR37305">
    <property type="entry name" value="INTEGRAL MEMBRANE PROTEIN-RELATED"/>
    <property type="match status" value="1"/>
</dbReference>
<feature type="transmembrane region" description="Helical" evidence="1">
    <location>
        <begin position="412"/>
        <end position="431"/>
    </location>
</feature>
<feature type="transmembrane region" description="Helical" evidence="1">
    <location>
        <begin position="613"/>
        <end position="631"/>
    </location>
</feature>
<feature type="transmembrane region" description="Helical" evidence="1">
    <location>
        <begin position="18"/>
        <end position="34"/>
    </location>
</feature>
<feature type="transmembrane region" description="Helical" evidence="1">
    <location>
        <begin position="301"/>
        <end position="326"/>
    </location>
</feature>
<dbReference type="Proteomes" id="UP001238088">
    <property type="component" value="Unassembled WGS sequence"/>
</dbReference>
<feature type="transmembrane region" description="Helical" evidence="1">
    <location>
        <begin position="725"/>
        <end position="743"/>
    </location>
</feature>
<gene>
    <name evidence="2" type="ORF">J2S17_000394</name>
</gene>
<evidence type="ECO:0000313" key="3">
    <source>
        <dbReference type="Proteomes" id="UP001238088"/>
    </source>
</evidence>
<feature type="transmembrane region" description="Helical" evidence="1">
    <location>
        <begin position="658"/>
        <end position="683"/>
    </location>
</feature>
<keyword evidence="1" id="KW-0812">Transmembrane</keyword>
<dbReference type="Pfam" id="PF12679">
    <property type="entry name" value="ABC2_membrane_2"/>
    <property type="match status" value="1"/>
</dbReference>
<protein>
    <submittedName>
        <fullName evidence="2">ABC-type transport system involved in multi-copper enzyme maturation permease subunit</fullName>
    </submittedName>
</protein>
<keyword evidence="1" id="KW-1133">Transmembrane helix</keyword>
<name>A0ABU0AB98_9BACI</name>
<feature type="transmembrane region" description="Helical" evidence="1">
    <location>
        <begin position="172"/>
        <end position="190"/>
    </location>
</feature>
<sequence length="850" mass="97884">MKKLLQFEIKKIWRQKKLIWIFIIVMMCTAGIYGQNASEQKTKAERATEKITPFIVEISHTQGELRAIEREDQLDESQTEQLMAISDIGSTLAVWKVAINNEQWASIPSKEKEFWTYIEQYEKNGGHFKALQGDEREKAIQKNEWMVTNGLAYDDESYPLSPALVLKHTTEWLFSVLGVIILLLFFGTTITGEREQNTWLTLKTQPISKWKRYGSKYMSLIIMLFVFILLVAIIGLIVPLLLGDYALNLSYPLIIEIGDHFTVISTFRYLLKGTILFICASIFAYSLILLYSAWLKNSFSALILVMTTIFLGFMLTDVYVGWQNIFNPFQFFRFSDLLIDTSESGVFLYFLSSILWSILLSTFAVYLPEKEINFFQGKAVEKPFKQGNIQRRKSTLWNLMTFEWRKIYRKGLLGQVCVLLLFLLAFGYFLIYQEAKEKEVAYLHMLENLEEKNDFLPILKEQLTSYQEMKESGESNPYMDIDWQVTETKKAITLIDEEVNRAKLAFSAYQKENWLPFYEYQLFVNRLNNQEFDTGIVTYDRVRSIGKMSLDASIAEKQWLMEHNVRPVFTGEFVTTISHHWSEDKGGQKNWEGANRRVDSSGMFVLYLYFQHHFYFILMILCLFLVGGGVASEKGKKPPIRFLLTEPLTIRHLFHGKWFMATTVALISSIGIFTIVLLIGTIFNRFGDWKYPILVYDSTSLASTENYTGHISQGMGFHFIPLGEYLIKCVVLYLIVLIFLITLAHFCSLFINNQFSVFSLLLIVAVAGYMVSSEVLTKHAHLSPFTYLNVSKVINGEISTLINNPDITFLTGSVTLLVSTIVLKIIGSIVLMKQKKIVGLKRVESKGKSV</sequence>
<accession>A0ABU0AB98</accession>
<feature type="transmembrane region" description="Helical" evidence="1">
    <location>
        <begin position="346"/>
        <end position="367"/>
    </location>
</feature>
<dbReference type="EMBL" id="JAUSUB010000001">
    <property type="protein sequence ID" value="MDQ0268525.1"/>
    <property type="molecule type" value="Genomic_DNA"/>
</dbReference>
<organism evidence="2 3">
    <name type="scientific">Cytobacillus purgationiresistens</name>
    <dbReference type="NCBI Taxonomy" id="863449"/>
    <lineage>
        <taxon>Bacteria</taxon>
        <taxon>Bacillati</taxon>
        <taxon>Bacillota</taxon>
        <taxon>Bacilli</taxon>
        <taxon>Bacillales</taxon>
        <taxon>Bacillaceae</taxon>
        <taxon>Cytobacillus</taxon>
    </lineage>
</organism>
<feature type="transmembrane region" description="Helical" evidence="1">
    <location>
        <begin position="217"/>
        <end position="242"/>
    </location>
</feature>